<accession>A0AAN9FAP2</accession>
<feature type="compositionally biased region" description="Basic and acidic residues" evidence="1">
    <location>
        <begin position="29"/>
        <end position="43"/>
    </location>
</feature>
<sequence length="151" mass="17008">MKDQPEGDKEDPGKARDEDEEETVVASGKRNEQLKDYTKDKQDSNNNMGLKAEAKIKVTNPLAGKNEQKKILVKAKQKTTVNMKIVVKQTKGKNGKKVDSEHLQNSSKAGEKVANDNATIWKNAVWKFDESLAILKFVESMQGNNRWECKC</sequence>
<evidence type="ECO:0000256" key="1">
    <source>
        <dbReference type="SAM" id="MobiDB-lite"/>
    </source>
</evidence>
<protein>
    <submittedName>
        <fullName evidence="2">Uncharacterized protein</fullName>
    </submittedName>
</protein>
<dbReference type="EMBL" id="JAYKXN010000007">
    <property type="protein sequence ID" value="KAK7271866.1"/>
    <property type="molecule type" value="Genomic_DNA"/>
</dbReference>
<feature type="region of interest" description="Disordered" evidence="1">
    <location>
        <begin position="1"/>
        <end position="52"/>
    </location>
</feature>
<gene>
    <name evidence="2" type="ORF">RJT34_28113</name>
</gene>
<comment type="caution">
    <text evidence="2">The sequence shown here is derived from an EMBL/GenBank/DDBJ whole genome shotgun (WGS) entry which is preliminary data.</text>
</comment>
<dbReference type="AlphaFoldDB" id="A0AAN9FAP2"/>
<feature type="compositionally biased region" description="Basic and acidic residues" evidence="1">
    <location>
        <begin position="1"/>
        <end position="17"/>
    </location>
</feature>
<dbReference type="Proteomes" id="UP001359559">
    <property type="component" value="Unassembled WGS sequence"/>
</dbReference>
<feature type="region of interest" description="Disordered" evidence="1">
    <location>
        <begin position="90"/>
        <end position="111"/>
    </location>
</feature>
<organism evidence="2 3">
    <name type="scientific">Clitoria ternatea</name>
    <name type="common">Butterfly pea</name>
    <dbReference type="NCBI Taxonomy" id="43366"/>
    <lineage>
        <taxon>Eukaryota</taxon>
        <taxon>Viridiplantae</taxon>
        <taxon>Streptophyta</taxon>
        <taxon>Embryophyta</taxon>
        <taxon>Tracheophyta</taxon>
        <taxon>Spermatophyta</taxon>
        <taxon>Magnoliopsida</taxon>
        <taxon>eudicotyledons</taxon>
        <taxon>Gunneridae</taxon>
        <taxon>Pentapetalae</taxon>
        <taxon>rosids</taxon>
        <taxon>fabids</taxon>
        <taxon>Fabales</taxon>
        <taxon>Fabaceae</taxon>
        <taxon>Papilionoideae</taxon>
        <taxon>50 kb inversion clade</taxon>
        <taxon>NPAAA clade</taxon>
        <taxon>indigoferoid/millettioid clade</taxon>
        <taxon>Phaseoleae</taxon>
        <taxon>Clitoria</taxon>
    </lineage>
</organism>
<keyword evidence="3" id="KW-1185">Reference proteome</keyword>
<evidence type="ECO:0000313" key="3">
    <source>
        <dbReference type="Proteomes" id="UP001359559"/>
    </source>
</evidence>
<evidence type="ECO:0000313" key="2">
    <source>
        <dbReference type="EMBL" id="KAK7271866.1"/>
    </source>
</evidence>
<name>A0AAN9FAP2_CLITE</name>
<reference evidence="2 3" key="1">
    <citation type="submission" date="2024-01" db="EMBL/GenBank/DDBJ databases">
        <title>The genomes of 5 underutilized Papilionoideae crops provide insights into root nodulation and disease resistance.</title>
        <authorList>
            <person name="Yuan L."/>
        </authorList>
    </citation>
    <scope>NUCLEOTIDE SEQUENCE [LARGE SCALE GENOMIC DNA]</scope>
    <source>
        <strain evidence="2">LY-2023</strain>
        <tissue evidence="2">Leaf</tissue>
    </source>
</reference>
<proteinExistence type="predicted"/>